<feature type="signal peptide" evidence="1">
    <location>
        <begin position="1"/>
        <end position="16"/>
    </location>
</feature>
<evidence type="ECO:0000313" key="2">
    <source>
        <dbReference type="EMBL" id="RBR10203.1"/>
    </source>
</evidence>
<dbReference type="RefSeq" id="XP_031012225.1">
    <property type="nucleotide sequence ID" value="XM_031163725.1"/>
</dbReference>
<organism evidence="2 3">
    <name type="scientific">Fusarium coffeatum</name>
    <dbReference type="NCBI Taxonomy" id="231269"/>
    <lineage>
        <taxon>Eukaryota</taxon>
        <taxon>Fungi</taxon>
        <taxon>Dikarya</taxon>
        <taxon>Ascomycota</taxon>
        <taxon>Pezizomycotina</taxon>
        <taxon>Sordariomycetes</taxon>
        <taxon>Hypocreomycetidae</taxon>
        <taxon>Hypocreales</taxon>
        <taxon>Nectriaceae</taxon>
        <taxon>Fusarium</taxon>
        <taxon>Fusarium incarnatum-equiseti species complex</taxon>
    </lineage>
</organism>
<comment type="caution">
    <text evidence="2">The sequence shown here is derived from an EMBL/GenBank/DDBJ whole genome shotgun (WGS) entry which is preliminary data.</text>
</comment>
<feature type="chain" id="PRO_5016776457" evidence="1">
    <location>
        <begin position="17"/>
        <end position="191"/>
    </location>
</feature>
<dbReference type="AlphaFoldDB" id="A0A366QZ78"/>
<keyword evidence="3" id="KW-1185">Reference proteome</keyword>
<evidence type="ECO:0000256" key="1">
    <source>
        <dbReference type="SAM" id="SignalP"/>
    </source>
</evidence>
<name>A0A366QZ78_9HYPO</name>
<evidence type="ECO:0000313" key="3">
    <source>
        <dbReference type="Proteomes" id="UP000253153"/>
    </source>
</evidence>
<dbReference type="OrthoDB" id="3426753at2759"/>
<dbReference type="GeneID" id="41999021"/>
<protein>
    <submittedName>
        <fullName evidence="2">Uncharacterized protein</fullName>
    </submittedName>
</protein>
<keyword evidence="1" id="KW-0732">Signal</keyword>
<dbReference type="EMBL" id="QKXC01000244">
    <property type="protein sequence ID" value="RBR10203.1"/>
    <property type="molecule type" value="Genomic_DNA"/>
</dbReference>
<reference evidence="2 3" key="1">
    <citation type="submission" date="2018-06" db="EMBL/GenBank/DDBJ databases">
        <title>Fusarium incarnatum-equiseti species complex species 28.</title>
        <authorList>
            <person name="Gardiner D.M."/>
        </authorList>
    </citation>
    <scope>NUCLEOTIDE SEQUENCE [LARGE SCALE GENOMIC DNA]</scope>
    <source>
        <strain evidence="2 3">FIESC_28</strain>
    </source>
</reference>
<gene>
    <name evidence="2" type="ORF">FIESC28_09589</name>
</gene>
<accession>A0A366QZ78</accession>
<proteinExistence type="predicted"/>
<sequence length="191" mass="20667">MRLVLVQALFCTLGLGLSVFPRSKTNIGPFKNPEITPFLQLDLAVGRETNVTAPENNLIMAPNVKGGKVTGAFEADILPIGASIERGVKTKLGENSFYTNWYILQTANNNTIGLEVDVIVNYRNNAHHSFGFGKFTTDIPDLLYLNYNMYLIEVTGDFNTGGGAGQIFALKSGGRRDGEPITALLPVGGKD</sequence>
<dbReference type="Proteomes" id="UP000253153">
    <property type="component" value="Unassembled WGS sequence"/>
</dbReference>